<feature type="transmembrane region" description="Helical" evidence="5">
    <location>
        <begin position="298"/>
        <end position="316"/>
    </location>
</feature>
<feature type="transmembrane region" description="Helical" evidence="5">
    <location>
        <begin position="183"/>
        <end position="202"/>
    </location>
</feature>
<dbReference type="Pfam" id="PF07690">
    <property type="entry name" value="MFS_1"/>
    <property type="match status" value="1"/>
</dbReference>
<dbReference type="EMBL" id="JAURTK010000012">
    <property type="protein sequence ID" value="MDP9650688.1"/>
    <property type="molecule type" value="Genomic_DNA"/>
</dbReference>
<feature type="transmembrane region" description="Helical" evidence="5">
    <location>
        <begin position="151"/>
        <end position="177"/>
    </location>
</feature>
<dbReference type="PANTHER" id="PTHR23508:SF10">
    <property type="entry name" value="CARBOXYLIC ACID TRANSPORTER PROTEIN HOMOLOG"/>
    <property type="match status" value="1"/>
</dbReference>
<reference evidence="7" key="1">
    <citation type="submission" date="2023-07" db="EMBL/GenBank/DDBJ databases">
        <title>Sorghum-associated microbial communities from plants grown in Nebraska, USA.</title>
        <authorList>
            <person name="Schachtman D."/>
        </authorList>
    </citation>
    <scope>NUCLEOTIDE SEQUENCE</scope>
    <source>
        <strain evidence="7">DS1061</strain>
    </source>
</reference>
<keyword evidence="4 5" id="KW-0472">Membrane</keyword>
<feature type="transmembrane region" description="Helical" evidence="5">
    <location>
        <begin position="93"/>
        <end position="111"/>
    </location>
</feature>
<sequence length="447" mass="46870">MSPKADMNLNVRHYIDSAKIGRTQWVTFVLCFWLTMLEGFDTSLMGFIAPQMKRDGLIGASEMSAALTIGLLGLFVGAIGGGIMADRLGRKKAVLLSIVWFGLGCCATSMIETGRQLLCWRFITGLGIGAAMPGIAGLVSEWAAVKSRASFLTSVFCGFLLGGAVAGLLTGAAMAAIGWRGMLIIGGVLPVLAAVIFWLLAADSPVHMVVLRRSPARIGATLRRAFPHDDFEGKEFTSPEKPVNKGRLSMLFSHEHRAATLAIWCTQFLAFFVFYQLSSWLPGYIASTGIVPDVAAHIASHFHTGALIGAIVCVALTRRVAPSKVAACGYALAAVVMIMIASATSVDAFSSLIYLAGAFVGGPIICMNALSAIVYPTALRGTGSGAAHAASRMGSIIGVAAVAIPLKAGFAFPQIIGSLSIPLFGISLALFVLTGLITRRLRTVASA</sequence>
<dbReference type="GO" id="GO:0005886">
    <property type="term" value="C:plasma membrane"/>
    <property type="evidence" value="ECO:0007669"/>
    <property type="project" value="TreeGrafter"/>
</dbReference>
<gene>
    <name evidence="7" type="ORF">J2793_006162</name>
</gene>
<evidence type="ECO:0000256" key="5">
    <source>
        <dbReference type="SAM" id="Phobius"/>
    </source>
</evidence>
<dbReference type="PANTHER" id="PTHR23508">
    <property type="entry name" value="CARBOXYLIC ACID TRANSPORTER PROTEIN HOMOLOG"/>
    <property type="match status" value="1"/>
</dbReference>
<name>A0AB73IL13_9BURK</name>
<dbReference type="PROSITE" id="PS00216">
    <property type="entry name" value="SUGAR_TRANSPORT_1"/>
    <property type="match status" value="1"/>
</dbReference>
<evidence type="ECO:0000256" key="3">
    <source>
        <dbReference type="ARBA" id="ARBA00022989"/>
    </source>
</evidence>
<dbReference type="SUPFAM" id="SSF103473">
    <property type="entry name" value="MFS general substrate transporter"/>
    <property type="match status" value="1"/>
</dbReference>
<dbReference type="AlphaFoldDB" id="A0AB73IL13"/>
<feature type="transmembrane region" description="Helical" evidence="5">
    <location>
        <begin position="117"/>
        <end position="139"/>
    </location>
</feature>
<dbReference type="PROSITE" id="PS00217">
    <property type="entry name" value="SUGAR_TRANSPORT_2"/>
    <property type="match status" value="1"/>
</dbReference>
<feature type="transmembrane region" description="Helical" evidence="5">
    <location>
        <begin position="20"/>
        <end position="37"/>
    </location>
</feature>
<accession>A0AB73IL13</accession>
<feature type="transmembrane region" description="Helical" evidence="5">
    <location>
        <begin position="352"/>
        <end position="375"/>
    </location>
</feature>
<dbReference type="InterPro" id="IPR020846">
    <property type="entry name" value="MFS_dom"/>
</dbReference>
<feature type="transmembrane region" description="Helical" evidence="5">
    <location>
        <begin position="396"/>
        <end position="415"/>
    </location>
</feature>
<evidence type="ECO:0000259" key="6">
    <source>
        <dbReference type="PROSITE" id="PS50850"/>
    </source>
</evidence>
<evidence type="ECO:0000313" key="7">
    <source>
        <dbReference type="EMBL" id="MDP9650688.1"/>
    </source>
</evidence>
<feature type="transmembrane region" description="Helical" evidence="5">
    <location>
        <begin position="328"/>
        <end position="346"/>
    </location>
</feature>
<feature type="transmembrane region" description="Helical" evidence="5">
    <location>
        <begin position="57"/>
        <end position="81"/>
    </location>
</feature>
<dbReference type="InterPro" id="IPR005829">
    <property type="entry name" value="Sugar_transporter_CS"/>
</dbReference>
<evidence type="ECO:0000256" key="2">
    <source>
        <dbReference type="ARBA" id="ARBA00022692"/>
    </source>
</evidence>
<evidence type="ECO:0000256" key="4">
    <source>
        <dbReference type="ARBA" id="ARBA00023136"/>
    </source>
</evidence>
<dbReference type="RefSeq" id="WP_392395505.1">
    <property type="nucleotide sequence ID" value="NZ_JAURTK010000012.1"/>
</dbReference>
<keyword evidence="2 5" id="KW-0812">Transmembrane</keyword>
<dbReference type="GO" id="GO:0046943">
    <property type="term" value="F:carboxylic acid transmembrane transporter activity"/>
    <property type="evidence" value="ECO:0007669"/>
    <property type="project" value="TreeGrafter"/>
</dbReference>
<evidence type="ECO:0000313" key="8">
    <source>
        <dbReference type="Proteomes" id="UP001229486"/>
    </source>
</evidence>
<feature type="transmembrane region" description="Helical" evidence="5">
    <location>
        <begin position="421"/>
        <end position="438"/>
    </location>
</feature>
<organism evidence="7 8">
    <name type="scientific">Paraburkholderia caledonica</name>
    <dbReference type="NCBI Taxonomy" id="134536"/>
    <lineage>
        <taxon>Bacteria</taxon>
        <taxon>Pseudomonadati</taxon>
        <taxon>Pseudomonadota</taxon>
        <taxon>Betaproteobacteria</taxon>
        <taxon>Burkholderiales</taxon>
        <taxon>Burkholderiaceae</taxon>
        <taxon>Paraburkholderia</taxon>
    </lineage>
</organism>
<evidence type="ECO:0000256" key="1">
    <source>
        <dbReference type="ARBA" id="ARBA00004141"/>
    </source>
</evidence>
<dbReference type="InterPro" id="IPR036259">
    <property type="entry name" value="MFS_trans_sf"/>
</dbReference>
<dbReference type="PROSITE" id="PS50850">
    <property type="entry name" value="MFS"/>
    <property type="match status" value="1"/>
</dbReference>
<proteinExistence type="predicted"/>
<dbReference type="InterPro" id="IPR011701">
    <property type="entry name" value="MFS"/>
</dbReference>
<protein>
    <submittedName>
        <fullName evidence="7">AAHS family 4-hydroxybenzoate transporter-like MFS transporter</fullName>
    </submittedName>
</protein>
<feature type="transmembrane region" description="Helical" evidence="5">
    <location>
        <begin position="258"/>
        <end position="278"/>
    </location>
</feature>
<dbReference type="Gene3D" id="1.20.1250.20">
    <property type="entry name" value="MFS general substrate transporter like domains"/>
    <property type="match status" value="1"/>
</dbReference>
<comment type="subcellular location">
    <subcellularLocation>
        <location evidence="1">Membrane</location>
        <topology evidence="1">Multi-pass membrane protein</topology>
    </subcellularLocation>
</comment>
<keyword evidence="3 5" id="KW-1133">Transmembrane helix</keyword>
<feature type="domain" description="Major facilitator superfamily (MFS) profile" evidence="6">
    <location>
        <begin position="27"/>
        <end position="446"/>
    </location>
</feature>
<comment type="caution">
    <text evidence="7">The sequence shown here is derived from an EMBL/GenBank/DDBJ whole genome shotgun (WGS) entry which is preliminary data.</text>
</comment>
<dbReference type="Proteomes" id="UP001229486">
    <property type="component" value="Unassembled WGS sequence"/>
</dbReference>